<dbReference type="Proteomes" id="UP001460072">
    <property type="component" value="Unassembled WGS sequence"/>
</dbReference>
<dbReference type="RefSeq" id="WP_342696995.1">
    <property type="nucleotide sequence ID" value="NZ_JBCGDO010000027.1"/>
</dbReference>
<reference evidence="2 3" key="1">
    <citation type="submission" date="2024-03" db="EMBL/GenBank/DDBJ databases">
        <title>Two novel species of the genus Flavobacterium exhibiting potentially degradation of complex polysaccharides.</title>
        <authorList>
            <person name="Lian X."/>
        </authorList>
    </citation>
    <scope>NUCLEOTIDE SEQUENCE [LARGE SCALE GENOMIC DNA]</scope>
    <source>
        <strain evidence="3">j3</strain>
    </source>
</reference>
<keyword evidence="3" id="KW-1185">Reference proteome</keyword>
<dbReference type="InterPro" id="IPR027417">
    <property type="entry name" value="P-loop_NTPase"/>
</dbReference>
<organism evidence="2 3">
    <name type="scientific">Flavobacterium aureirubrum</name>
    <dbReference type="NCBI Taxonomy" id="3133147"/>
    <lineage>
        <taxon>Bacteria</taxon>
        <taxon>Pseudomonadati</taxon>
        <taxon>Bacteroidota</taxon>
        <taxon>Flavobacteriia</taxon>
        <taxon>Flavobacteriales</taxon>
        <taxon>Flavobacteriaceae</taxon>
        <taxon>Flavobacterium</taxon>
    </lineage>
</organism>
<gene>
    <name evidence="2" type="ORF">WFZ85_14465</name>
</gene>
<evidence type="ECO:0000259" key="1">
    <source>
        <dbReference type="Pfam" id="PF13175"/>
    </source>
</evidence>
<accession>A0ABU9N885</accession>
<sequence>MKRIQIFNIGPVKSVDVELNKINILMGPQSSGKSTIAKIISFCQWAEKRFLLDGEFEYDVFEQLLEFHRLSENYFSENSLFSYETDFVKISYKGKKLKKSIRKKRTSTIYKKSKNIYIPSERNFVSVIPNLSKYKETNDNIMSFVYDWFTSKRVFERSNSLDILNLGIKFYNHPESDNEILILENKKEILLREGSSGLQSVIPLIVNIEYLTDYIFNKNISNSVDEKDSLNKFLSDNLFKLIDLSKYTSKNFKDFTDFKLDESDIRKLLNSYQKAQGLESYFSTNFIIEEPEQNLFPTTQRHLINYLFDKMNDDRDHNLILTTHSPYILYSINNCLMGFNVKDEFTKENSSQSEIINSKSWLNPDLVSIWQVNHGELNSVIDKNTKTVTKHYFNEITKEIMDEYFEMLSYYDPEV</sequence>
<protein>
    <submittedName>
        <fullName evidence="2">AAA family ATPase</fullName>
    </submittedName>
</protein>
<evidence type="ECO:0000313" key="2">
    <source>
        <dbReference type="EMBL" id="MEM0543820.1"/>
    </source>
</evidence>
<name>A0ABU9N885_9FLAO</name>
<dbReference type="PANTHER" id="PTHR43581">
    <property type="entry name" value="ATP/GTP PHOSPHATASE"/>
    <property type="match status" value="1"/>
</dbReference>
<proteinExistence type="predicted"/>
<dbReference type="InterPro" id="IPR051396">
    <property type="entry name" value="Bact_Antivir_Def_Nuclease"/>
</dbReference>
<dbReference type="Gene3D" id="3.40.50.300">
    <property type="entry name" value="P-loop containing nucleotide triphosphate hydrolases"/>
    <property type="match status" value="1"/>
</dbReference>
<dbReference type="EMBL" id="JBCGDO010000027">
    <property type="protein sequence ID" value="MEM0543820.1"/>
    <property type="molecule type" value="Genomic_DNA"/>
</dbReference>
<comment type="caution">
    <text evidence="2">The sequence shown here is derived from an EMBL/GenBank/DDBJ whole genome shotgun (WGS) entry which is preliminary data.</text>
</comment>
<feature type="domain" description="Endonuclease GajA/Old nuclease/RecF-like AAA" evidence="1">
    <location>
        <begin position="287"/>
        <end position="328"/>
    </location>
</feature>
<dbReference type="InterPro" id="IPR041685">
    <property type="entry name" value="AAA_GajA/Old/RecF-like"/>
</dbReference>
<dbReference type="PANTHER" id="PTHR43581:SF2">
    <property type="entry name" value="EXCINUCLEASE ATPASE SUBUNIT"/>
    <property type="match status" value="1"/>
</dbReference>
<dbReference type="Pfam" id="PF13175">
    <property type="entry name" value="AAA_15"/>
    <property type="match status" value="1"/>
</dbReference>
<evidence type="ECO:0000313" key="3">
    <source>
        <dbReference type="Proteomes" id="UP001460072"/>
    </source>
</evidence>
<dbReference type="SUPFAM" id="SSF52540">
    <property type="entry name" value="P-loop containing nucleoside triphosphate hydrolases"/>
    <property type="match status" value="1"/>
</dbReference>